<organism evidence="1 2">
    <name type="scientific">Thelephora terrestris</name>
    <dbReference type="NCBI Taxonomy" id="56493"/>
    <lineage>
        <taxon>Eukaryota</taxon>
        <taxon>Fungi</taxon>
        <taxon>Dikarya</taxon>
        <taxon>Basidiomycota</taxon>
        <taxon>Agaricomycotina</taxon>
        <taxon>Agaricomycetes</taxon>
        <taxon>Thelephorales</taxon>
        <taxon>Thelephoraceae</taxon>
        <taxon>Thelephora</taxon>
    </lineage>
</organism>
<protein>
    <submittedName>
        <fullName evidence="1">Uncharacterized protein</fullName>
    </submittedName>
</protein>
<proteinExistence type="predicted"/>
<evidence type="ECO:0000313" key="2">
    <source>
        <dbReference type="Proteomes" id="UP000736335"/>
    </source>
</evidence>
<comment type="caution">
    <text evidence="1">The sequence shown here is derived from an EMBL/GenBank/DDBJ whole genome shotgun (WGS) entry which is preliminary data.</text>
</comment>
<name>A0A9P6HFC6_9AGAM</name>
<dbReference type="Proteomes" id="UP000736335">
    <property type="component" value="Unassembled WGS sequence"/>
</dbReference>
<evidence type="ECO:0000313" key="1">
    <source>
        <dbReference type="EMBL" id="KAF9785524.1"/>
    </source>
</evidence>
<reference evidence="1" key="2">
    <citation type="submission" date="2020-11" db="EMBL/GenBank/DDBJ databases">
        <authorList>
            <consortium name="DOE Joint Genome Institute"/>
            <person name="Kuo A."/>
            <person name="Miyauchi S."/>
            <person name="Kiss E."/>
            <person name="Drula E."/>
            <person name="Kohler A."/>
            <person name="Sanchez-Garcia M."/>
            <person name="Andreopoulos B."/>
            <person name="Barry K.W."/>
            <person name="Bonito G."/>
            <person name="Buee M."/>
            <person name="Carver A."/>
            <person name="Chen C."/>
            <person name="Cichocki N."/>
            <person name="Clum A."/>
            <person name="Culley D."/>
            <person name="Crous P.W."/>
            <person name="Fauchery L."/>
            <person name="Girlanda M."/>
            <person name="Hayes R."/>
            <person name="Keri Z."/>
            <person name="Labutti K."/>
            <person name="Lipzen A."/>
            <person name="Lombard V."/>
            <person name="Magnuson J."/>
            <person name="Maillard F."/>
            <person name="Morin E."/>
            <person name="Murat C."/>
            <person name="Nolan M."/>
            <person name="Ohm R."/>
            <person name="Pangilinan J."/>
            <person name="Pereira M."/>
            <person name="Perotto S."/>
            <person name="Peter M."/>
            <person name="Riley R."/>
            <person name="Sitrit Y."/>
            <person name="Stielow B."/>
            <person name="Szollosi G."/>
            <person name="Zifcakova L."/>
            <person name="Stursova M."/>
            <person name="Spatafora J.W."/>
            <person name="Tedersoo L."/>
            <person name="Vaario L.-M."/>
            <person name="Yamada A."/>
            <person name="Yan M."/>
            <person name="Wang P."/>
            <person name="Xu J."/>
            <person name="Bruns T."/>
            <person name="Baldrian P."/>
            <person name="Vilgalys R."/>
            <person name="Henrissat B."/>
            <person name="Grigoriev I.V."/>
            <person name="Hibbett D."/>
            <person name="Nagy L.G."/>
            <person name="Martin F.M."/>
        </authorList>
    </citation>
    <scope>NUCLEOTIDE SEQUENCE</scope>
    <source>
        <strain evidence="1">UH-Tt-Lm1</strain>
    </source>
</reference>
<dbReference type="OrthoDB" id="3249150at2759"/>
<sequence length="119" mass="13030">MPTSTAAYPVVFDLTNDTDGPCSFQSSTGRGFAKLLLGGDVTSLGLVAGGDYHYRLSWLGKDYSVRLRSWRDVKITLSELITLAGPRKNGEQSRCQLEASLRDNGITVVIEESPSQMTW</sequence>
<dbReference type="EMBL" id="WIUZ02000007">
    <property type="protein sequence ID" value="KAF9785524.1"/>
    <property type="molecule type" value="Genomic_DNA"/>
</dbReference>
<keyword evidence="2" id="KW-1185">Reference proteome</keyword>
<dbReference type="AlphaFoldDB" id="A0A9P6HFC6"/>
<accession>A0A9P6HFC6</accession>
<reference evidence="1" key="1">
    <citation type="journal article" date="2020" name="Nat. Commun.">
        <title>Large-scale genome sequencing of mycorrhizal fungi provides insights into the early evolution of symbiotic traits.</title>
        <authorList>
            <person name="Miyauchi S."/>
            <person name="Kiss E."/>
            <person name="Kuo A."/>
            <person name="Drula E."/>
            <person name="Kohler A."/>
            <person name="Sanchez-Garcia M."/>
            <person name="Morin E."/>
            <person name="Andreopoulos B."/>
            <person name="Barry K.W."/>
            <person name="Bonito G."/>
            <person name="Buee M."/>
            <person name="Carver A."/>
            <person name="Chen C."/>
            <person name="Cichocki N."/>
            <person name="Clum A."/>
            <person name="Culley D."/>
            <person name="Crous P.W."/>
            <person name="Fauchery L."/>
            <person name="Girlanda M."/>
            <person name="Hayes R.D."/>
            <person name="Keri Z."/>
            <person name="LaButti K."/>
            <person name="Lipzen A."/>
            <person name="Lombard V."/>
            <person name="Magnuson J."/>
            <person name="Maillard F."/>
            <person name="Murat C."/>
            <person name="Nolan M."/>
            <person name="Ohm R.A."/>
            <person name="Pangilinan J."/>
            <person name="Pereira M.F."/>
            <person name="Perotto S."/>
            <person name="Peter M."/>
            <person name="Pfister S."/>
            <person name="Riley R."/>
            <person name="Sitrit Y."/>
            <person name="Stielow J.B."/>
            <person name="Szollosi G."/>
            <person name="Zifcakova L."/>
            <person name="Stursova M."/>
            <person name="Spatafora J.W."/>
            <person name="Tedersoo L."/>
            <person name="Vaario L.M."/>
            <person name="Yamada A."/>
            <person name="Yan M."/>
            <person name="Wang P."/>
            <person name="Xu J."/>
            <person name="Bruns T."/>
            <person name="Baldrian P."/>
            <person name="Vilgalys R."/>
            <person name="Dunand C."/>
            <person name="Henrissat B."/>
            <person name="Grigoriev I.V."/>
            <person name="Hibbett D."/>
            <person name="Nagy L.G."/>
            <person name="Martin F.M."/>
        </authorList>
    </citation>
    <scope>NUCLEOTIDE SEQUENCE</scope>
    <source>
        <strain evidence="1">UH-Tt-Lm1</strain>
    </source>
</reference>
<gene>
    <name evidence="1" type="ORF">BJ322DRAFT_1021035</name>
</gene>